<dbReference type="RefSeq" id="WP_123242469.1">
    <property type="nucleotide sequence ID" value="NZ_JAAHBY010000063.1"/>
</dbReference>
<reference evidence="1 2" key="1">
    <citation type="submission" date="2018-11" db="EMBL/GenBank/DDBJ databases">
        <title>Micromonospora sp. PPF5-17, a new actinomycetes isolated from a hot spring soil.</title>
        <authorList>
            <person name="Thawai C."/>
        </authorList>
    </citation>
    <scope>NUCLEOTIDE SEQUENCE [LARGE SCALE GENOMIC DNA]</scope>
    <source>
        <strain evidence="1 2">PPF5-17</strain>
    </source>
</reference>
<protein>
    <submittedName>
        <fullName evidence="1">HAD family hydrolase</fullName>
    </submittedName>
</protein>
<dbReference type="InterPro" id="IPR036412">
    <property type="entry name" value="HAD-like_sf"/>
</dbReference>
<keyword evidence="1" id="KW-0378">Hydrolase</keyword>
<dbReference type="EMBL" id="RJLN01000063">
    <property type="protein sequence ID" value="RNL95824.1"/>
    <property type="molecule type" value="Genomic_DNA"/>
</dbReference>
<gene>
    <name evidence="1" type="ORF">EFE23_19990</name>
</gene>
<dbReference type="InterPro" id="IPR023214">
    <property type="entry name" value="HAD_sf"/>
</dbReference>
<evidence type="ECO:0000313" key="2">
    <source>
        <dbReference type="Proteomes" id="UP000280698"/>
    </source>
</evidence>
<evidence type="ECO:0000313" key="1">
    <source>
        <dbReference type="EMBL" id="RNL95824.1"/>
    </source>
</evidence>
<name>A0ABX9WC13_9ACTN</name>
<dbReference type="SUPFAM" id="SSF56784">
    <property type="entry name" value="HAD-like"/>
    <property type="match status" value="1"/>
</dbReference>
<sequence length="154" mass="15962">MTVLLEVPGRPVRRLEHLLLDVNGTLTRHGLLLPGIAERVRRLRNRLSVRLLTADTYGTATEVARQLGVGLERVAAGADKAAVADRLGPAACAAVGNGANDEALLRTVALGIAVLGPEGSSPRALLAADVVCPSALVALDLLADERALAATLRP</sequence>
<comment type="caution">
    <text evidence="1">The sequence shown here is derived from an EMBL/GenBank/DDBJ whole genome shotgun (WGS) entry which is preliminary data.</text>
</comment>
<dbReference type="Pfam" id="PF00702">
    <property type="entry name" value="Hydrolase"/>
    <property type="match status" value="1"/>
</dbReference>
<proteinExistence type="predicted"/>
<keyword evidence="2" id="KW-1185">Reference proteome</keyword>
<dbReference type="Proteomes" id="UP000280698">
    <property type="component" value="Unassembled WGS sequence"/>
</dbReference>
<accession>A0ABX9WC13</accession>
<organism evidence="1 2">
    <name type="scientific">Micromonospora solifontis</name>
    <dbReference type="NCBI Taxonomy" id="2487138"/>
    <lineage>
        <taxon>Bacteria</taxon>
        <taxon>Bacillati</taxon>
        <taxon>Actinomycetota</taxon>
        <taxon>Actinomycetes</taxon>
        <taxon>Micromonosporales</taxon>
        <taxon>Micromonosporaceae</taxon>
        <taxon>Micromonospora</taxon>
    </lineage>
</organism>
<dbReference type="GO" id="GO:0016787">
    <property type="term" value="F:hydrolase activity"/>
    <property type="evidence" value="ECO:0007669"/>
    <property type="project" value="UniProtKB-KW"/>
</dbReference>
<dbReference type="Gene3D" id="3.40.50.1000">
    <property type="entry name" value="HAD superfamily/HAD-like"/>
    <property type="match status" value="1"/>
</dbReference>